<organism evidence="1 2">
    <name type="scientific">Goodea atripinnis</name>
    <dbReference type="NCBI Taxonomy" id="208336"/>
    <lineage>
        <taxon>Eukaryota</taxon>
        <taxon>Metazoa</taxon>
        <taxon>Chordata</taxon>
        <taxon>Craniata</taxon>
        <taxon>Vertebrata</taxon>
        <taxon>Euteleostomi</taxon>
        <taxon>Actinopterygii</taxon>
        <taxon>Neopterygii</taxon>
        <taxon>Teleostei</taxon>
        <taxon>Neoteleostei</taxon>
        <taxon>Acanthomorphata</taxon>
        <taxon>Ovalentaria</taxon>
        <taxon>Atherinomorphae</taxon>
        <taxon>Cyprinodontiformes</taxon>
        <taxon>Goodeidae</taxon>
        <taxon>Goodea</taxon>
    </lineage>
</organism>
<dbReference type="EMBL" id="JAHRIO010086713">
    <property type="protein sequence ID" value="MEQ2186871.1"/>
    <property type="molecule type" value="Genomic_DNA"/>
</dbReference>
<keyword evidence="2" id="KW-1185">Reference proteome</keyword>
<protein>
    <submittedName>
        <fullName evidence="1">Uncharacterized protein</fullName>
    </submittedName>
</protein>
<reference evidence="1 2" key="1">
    <citation type="submission" date="2021-06" db="EMBL/GenBank/DDBJ databases">
        <authorList>
            <person name="Palmer J.M."/>
        </authorList>
    </citation>
    <scope>NUCLEOTIDE SEQUENCE [LARGE SCALE GENOMIC DNA]</scope>
    <source>
        <strain evidence="1 2">GA_2019</strain>
        <tissue evidence="1">Muscle</tissue>
    </source>
</reference>
<gene>
    <name evidence="1" type="ORF">GOODEAATRI_033263</name>
</gene>
<name>A0ABV0PTQ4_9TELE</name>
<dbReference type="Proteomes" id="UP001476798">
    <property type="component" value="Unassembled WGS sequence"/>
</dbReference>
<sequence length="99" mass="11458">MHSSRKGTCLQIDIEHCYVWHRFNEIQIIRRDRCLSGSGSFVFGLLLPATNFAWSIEGTDAPRCEWTGVNHLLIADWGYLSLKLPALHRLSVNLQWYNL</sequence>
<proteinExistence type="predicted"/>
<comment type="caution">
    <text evidence="1">The sequence shown here is derived from an EMBL/GenBank/DDBJ whole genome shotgun (WGS) entry which is preliminary data.</text>
</comment>
<evidence type="ECO:0000313" key="2">
    <source>
        <dbReference type="Proteomes" id="UP001476798"/>
    </source>
</evidence>
<accession>A0ABV0PTQ4</accession>
<evidence type="ECO:0000313" key="1">
    <source>
        <dbReference type="EMBL" id="MEQ2186871.1"/>
    </source>
</evidence>